<feature type="transmembrane region" description="Helical" evidence="5">
    <location>
        <begin position="12"/>
        <end position="31"/>
    </location>
</feature>
<accession>A0ABR6BYA9</accession>
<feature type="transmembrane region" description="Helical" evidence="5">
    <location>
        <begin position="205"/>
        <end position="225"/>
    </location>
</feature>
<dbReference type="InterPro" id="IPR011701">
    <property type="entry name" value="MFS"/>
</dbReference>
<feature type="transmembrane region" description="Helical" evidence="5">
    <location>
        <begin position="140"/>
        <end position="159"/>
    </location>
</feature>
<comment type="caution">
    <text evidence="7">The sequence shown here is derived from an EMBL/GenBank/DDBJ whole genome shotgun (WGS) entry which is preliminary data.</text>
</comment>
<dbReference type="InterPro" id="IPR051788">
    <property type="entry name" value="MFS_Transporter"/>
</dbReference>
<evidence type="ECO:0000256" key="1">
    <source>
        <dbReference type="ARBA" id="ARBA00004651"/>
    </source>
</evidence>
<feature type="transmembrane region" description="Helical" evidence="5">
    <location>
        <begin position="274"/>
        <end position="292"/>
    </location>
</feature>
<sequence>MSESVQLRAPRAARWSTTAVFALHAVIFAAWTPHIPAVKQHLGLTDGTLGLALLGAPFGSVCAMFVAGLAVSRWGSRPVVAVSLAGYALLSVGLGLAESWLGLFLALVVWGAFQSTLDIAMNAQAVVVENGYGRPVMSSFHAGWSLAGFCGAGLGTLAVSLGIGLTWQMLTFGLVIAAFAWPLTKPMLRNDIASEEHKFALPWRNRALVVLSALMFAGLFCEGAMGDWTALYLRESLHAPAQLAGSGYAVFAVAMFAGRAMGDWLVSRFGDHRVVGGLAGAGAVLFALALVIGSPWAALVGFVAFGLGLSCIVPVVYRAAAAVPGLHAGAAIAGASTAGWSGMLLGPPVIGLLSEASTLPLALGLLPLLSAVVALGARFLR</sequence>
<feature type="transmembrane region" description="Helical" evidence="5">
    <location>
        <begin position="51"/>
        <end position="71"/>
    </location>
</feature>
<evidence type="ECO:0000256" key="2">
    <source>
        <dbReference type="ARBA" id="ARBA00022692"/>
    </source>
</evidence>
<evidence type="ECO:0000259" key="6">
    <source>
        <dbReference type="PROSITE" id="PS50850"/>
    </source>
</evidence>
<dbReference type="Pfam" id="PF07690">
    <property type="entry name" value="MFS_1"/>
    <property type="match status" value="1"/>
</dbReference>
<proteinExistence type="predicted"/>
<organism evidence="7 8">
    <name type="scientific">Kutzneria viridogrisea</name>
    <dbReference type="NCBI Taxonomy" id="47990"/>
    <lineage>
        <taxon>Bacteria</taxon>
        <taxon>Bacillati</taxon>
        <taxon>Actinomycetota</taxon>
        <taxon>Actinomycetes</taxon>
        <taxon>Pseudonocardiales</taxon>
        <taxon>Pseudonocardiaceae</taxon>
        <taxon>Kutzneria</taxon>
    </lineage>
</organism>
<dbReference type="Gene3D" id="1.20.1250.20">
    <property type="entry name" value="MFS general substrate transporter like domains"/>
    <property type="match status" value="2"/>
</dbReference>
<feature type="transmembrane region" description="Helical" evidence="5">
    <location>
        <begin position="245"/>
        <end position="262"/>
    </location>
</feature>
<feature type="transmembrane region" description="Helical" evidence="5">
    <location>
        <begin position="359"/>
        <end position="380"/>
    </location>
</feature>
<evidence type="ECO:0000256" key="5">
    <source>
        <dbReference type="SAM" id="Phobius"/>
    </source>
</evidence>
<dbReference type="InterPro" id="IPR020846">
    <property type="entry name" value="MFS_dom"/>
</dbReference>
<gene>
    <name evidence="7" type="ORF">BC739_009163</name>
</gene>
<comment type="subcellular location">
    <subcellularLocation>
        <location evidence="1">Cell membrane</location>
        <topology evidence="1">Multi-pass membrane protein</topology>
    </subcellularLocation>
</comment>
<protein>
    <submittedName>
        <fullName evidence="7">MFS family permease</fullName>
    </submittedName>
</protein>
<keyword evidence="4 5" id="KW-0472">Membrane</keyword>
<feature type="transmembrane region" description="Helical" evidence="5">
    <location>
        <begin position="298"/>
        <end position="317"/>
    </location>
</feature>
<keyword evidence="8" id="KW-1185">Reference proteome</keyword>
<dbReference type="CDD" id="cd17393">
    <property type="entry name" value="MFS_MosC_like"/>
    <property type="match status" value="1"/>
</dbReference>
<feature type="transmembrane region" description="Helical" evidence="5">
    <location>
        <begin position="329"/>
        <end position="353"/>
    </location>
</feature>
<name>A0ABR6BYA9_9PSEU</name>
<feature type="transmembrane region" description="Helical" evidence="5">
    <location>
        <begin position="165"/>
        <end position="184"/>
    </location>
</feature>
<dbReference type="InterPro" id="IPR036259">
    <property type="entry name" value="MFS_trans_sf"/>
</dbReference>
<evidence type="ECO:0000313" key="8">
    <source>
        <dbReference type="Proteomes" id="UP000517916"/>
    </source>
</evidence>
<dbReference type="PANTHER" id="PTHR23514">
    <property type="entry name" value="BYPASS OF STOP CODON PROTEIN 6"/>
    <property type="match status" value="1"/>
</dbReference>
<dbReference type="PANTHER" id="PTHR23514:SF13">
    <property type="entry name" value="INNER MEMBRANE PROTEIN YBJJ"/>
    <property type="match status" value="1"/>
</dbReference>
<evidence type="ECO:0000313" key="7">
    <source>
        <dbReference type="EMBL" id="MBA8931904.1"/>
    </source>
</evidence>
<dbReference type="RefSeq" id="WP_042220524.1">
    <property type="nucleotide sequence ID" value="NZ_BAAABQ010000061.1"/>
</dbReference>
<keyword evidence="2 5" id="KW-0812">Transmembrane</keyword>
<dbReference type="SUPFAM" id="SSF103473">
    <property type="entry name" value="MFS general substrate transporter"/>
    <property type="match status" value="1"/>
</dbReference>
<reference evidence="7 8" key="1">
    <citation type="submission" date="2020-08" db="EMBL/GenBank/DDBJ databases">
        <title>Genomic Encyclopedia of Archaeal and Bacterial Type Strains, Phase II (KMG-II): from individual species to whole genera.</title>
        <authorList>
            <person name="Goeker M."/>
        </authorList>
    </citation>
    <scope>NUCLEOTIDE SEQUENCE [LARGE SCALE GENOMIC DNA]</scope>
    <source>
        <strain evidence="7 8">DSM 43850</strain>
    </source>
</reference>
<dbReference type="EMBL" id="JACJID010000010">
    <property type="protein sequence ID" value="MBA8931904.1"/>
    <property type="molecule type" value="Genomic_DNA"/>
</dbReference>
<feature type="transmembrane region" description="Helical" evidence="5">
    <location>
        <begin position="78"/>
        <end position="97"/>
    </location>
</feature>
<evidence type="ECO:0000256" key="3">
    <source>
        <dbReference type="ARBA" id="ARBA00022989"/>
    </source>
</evidence>
<dbReference type="Proteomes" id="UP000517916">
    <property type="component" value="Unassembled WGS sequence"/>
</dbReference>
<dbReference type="PROSITE" id="PS50850">
    <property type="entry name" value="MFS"/>
    <property type="match status" value="1"/>
</dbReference>
<feature type="domain" description="Major facilitator superfamily (MFS) profile" evidence="6">
    <location>
        <begin position="1"/>
        <end position="381"/>
    </location>
</feature>
<evidence type="ECO:0000256" key="4">
    <source>
        <dbReference type="ARBA" id="ARBA00023136"/>
    </source>
</evidence>
<keyword evidence="3 5" id="KW-1133">Transmembrane helix</keyword>
<feature type="transmembrane region" description="Helical" evidence="5">
    <location>
        <begin position="103"/>
        <end position="128"/>
    </location>
</feature>